<name>A0A5N6YZU4_9EURO</name>
<dbReference type="EMBL" id="ML739196">
    <property type="protein sequence ID" value="KAE8350934.1"/>
    <property type="molecule type" value="Genomic_DNA"/>
</dbReference>
<proteinExistence type="predicted"/>
<accession>A0A5N6YZU4</accession>
<dbReference type="AlphaFoldDB" id="A0A5N6YZU4"/>
<feature type="region of interest" description="Disordered" evidence="1">
    <location>
        <begin position="57"/>
        <end position="80"/>
    </location>
</feature>
<sequence>MLLLPSLLHPCFLPLDHHLSLCNIVSPIFITEWMNIMCLLLRSSPCRSTPVSTLRLTYPPPSPAQPTKNRSRYSHFVSPH</sequence>
<evidence type="ECO:0000256" key="1">
    <source>
        <dbReference type="SAM" id="MobiDB-lite"/>
    </source>
</evidence>
<reference evidence="3" key="1">
    <citation type="submission" date="2019-04" db="EMBL/GenBank/DDBJ databases">
        <title>Friends and foes A comparative genomics studyof 23 Aspergillus species from section Flavi.</title>
        <authorList>
            <consortium name="DOE Joint Genome Institute"/>
            <person name="Kjaerbolling I."/>
            <person name="Vesth T."/>
            <person name="Frisvad J.C."/>
            <person name="Nybo J.L."/>
            <person name="Theobald S."/>
            <person name="Kildgaard S."/>
            <person name="Isbrandt T."/>
            <person name="Kuo A."/>
            <person name="Sato A."/>
            <person name="Lyhne E.K."/>
            <person name="Kogle M.E."/>
            <person name="Wiebenga A."/>
            <person name="Kun R.S."/>
            <person name="Lubbers R.J."/>
            <person name="Makela M.R."/>
            <person name="Barry K."/>
            <person name="Chovatia M."/>
            <person name="Clum A."/>
            <person name="Daum C."/>
            <person name="Haridas S."/>
            <person name="He G."/>
            <person name="LaButti K."/>
            <person name="Lipzen A."/>
            <person name="Mondo S."/>
            <person name="Riley R."/>
            <person name="Salamov A."/>
            <person name="Simmons B.A."/>
            <person name="Magnuson J.K."/>
            <person name="Henrissat B."/>
            <person name="Mortensen U.H."/>
            <person name="Larsen T.O."/>
            <person name="Devries R.P."/>
            <person name="Grigoriev I.V."/>
            <person name="Machida M."/>
            <person name="Baker S.E."/>
            <person name="Andersen M.R."/>
        </authorList>
    </citation>
    <scope>NUCLEOTIDE SEQUENCE [LARGE SCALE GENOMIC DNA]</scope>
    <source>
        <strain evidence="3">CBS 553.77</strain>
    </source>
</reference>
<evidence type="ECO:0000313" key="3">
    <source>
        <dbReference type="Proteomes" id="UP000327118"/>
    </source>
</evidence>
<evidence type="ECO:0000313" key="2">
    <source>
        <dbReference type="EMBL" id="KAE8350934.1"/>
    </source>
</evidence>
<keyword evidence="3" id="KW-1185">Reference proteome</keyword>
<dbReference type="OrthoDB" id="1584384at2759"/>
<dbReference type="Proteomes" id="UP000327118">
    <property type="component" value="Unassembled WGS sequence"/>
</dbReference>
<protein>
    <submittedName>
        <fullName evidence="2">Uncharacterized protein</fullName>
    </submittedName>
</protein>
<organism evidence="2 3">
    <name type="scientific">Aspergillus coremiiformis</name>
    <dbReference type="NCBI Taxonomy" id="138285"/>
    <lineage>
        <taxon>Eukaryota</taxon>
        <taxon>Fungi</taxon>
        <taxon>Dikarya</taxon>
        <taxon>Ascomycota</taxon>
        <taxon>Pezizomycotina</taxon>
        <taxon>Eurotiomycetes</taxon>
        <taxon>Eurotiomycetidae</taxon>
        <taxon>Eurotiales</taxon>
        <taxon>Aspergillaceae</taxon>
        <taxon>Aspergillus</taxon>
        <taxon>Aspergillus subgen. Circumdati</taxon>
    </lineage>
</organism>
<gene>
    <name evidence="2" type="ORF">BDV28DRAFT_28899</name>
</gene>